<gene>
    <name evidence="1" type="ORF">RSA11_04345</name>
</gene>
<sequence>MANKSLIEKLLKRQEEETKVEVELKGLADTPFYVKINKELYKELEVEAGQSQGEKEVPEKVFLERLNALVIVRSLHDHNEEPVFTGELYEALGTWDAVEVVKKVVTLAEEQVIHIAAKECLGFVRLDKVQKENDELKN</sequence>
<protein>
    <recommendedName>
        <fullName evidence="3">Phage portal protein</fullName>
    </recommendedName>
</protein>
<dbReference type="Proteomes" id="UP000072605">
    <property type="component" value="Unassembled WGS sequence"/>
</dbReference>
<name>A0AAW3MG45_9BACL</name>
<evidence type="ECO:0000313" key="2">
    <source>
        <dbReference type="Proteomes" id="UP000072605"/>
    </source>
</evidence>
<comment type="caution">
    <text evidence="1">The sequence shown here is derived from an EMBL/GenBank/DDBJ whole genome shotgun (WGS) entry which is preliminary data.</text>
</comment>
<organism evidence="1 2">
    <name type="scientific">Exiguobacterium indicum</name>
    <dbReference type="NCBI Taxonomy" id="296995"/>
    <lineage>
        <taxon>Bacteria</taxon>
        <taxon>Bacillati</taxon>
        <taxon>Bacillota</taxon>
        <taxon>Bacilli</taxon>
        <taxon>Bacillales</taxon>
        <taxon>Bacillales Family XII. Incertae Sedis</taxon>
        <taxon>Exiguobacterium</taxon>
    </lineage>
</organism>
<accession>A0AAW3MG45</accession>
<dbReference type="EMBL" id="LDQV01000012">
    <property type="protein sequence ID" value="KTR27900.1"/>
    <property type="molecule type" value="Genomic_DNA"/>
</dbReference>
<evidence type="ECO:0000313" key="1">
    <source>
        <dbReference type="EMBL" id="KTR27900.1"/>
    </source>
</evidence>
<evidence type="ECO:0008006" key="3">
    <source>
        <dbReference type="Google" id="ProtNLM"/>
    </source>
</evidence>
<dbReference type="RefSeq" id="WP_058713189.1">
    <property type="nucleotide sequence ID" value="NZ_LDQV01000012.1"/>
</dbReference>
<dbReference type="AlphaFoldDB" id="A0AAW3MG45"/>
<proteinExistence type="predicted"/>
<reference evidence="1 2" key="1">
    <citation type="journal article" date="2016" name="Front. Microbiol.">
        <title>Genomic Resource of Rice Seed Associated Bacteria.</title>
        <authorList>
            <person name="Midha S."/>
            <person name="Bansal K."/>
            <person name="Sharma S."/>
            <person name="Kumar N."/>
            <person name="Patil P.P."/>
            <person name="Chaudhry V."/>
            <person name="Patil P.B."/>
        </authorList>
    </citation>
    <scope>NUCLEOTIDE SEQUENCE [LARGE SCALE GENOMIC DNA]</scope>
    <source>
        <strain evidence="1 2">RSA11</strain>
    </source>
</reference>